<dbReference type="InterPro" id="IPR052715">
    <property type="entry name" value="RAYT_transposase"/>
</dbReference>
<dbReference type="Proteomes" id="UP000199021">
    <property type="component" value="Unassembled WGS sequence"/>
</dbReference>
<accession>A0A1H9DVK1</accession>
<dbReference type="AlphaFoldDB" id="A0A1H9DVK1"/>
<dbReference type="PANTHER" id="PTHR36966">
    <property type="entry name" value="REP-ASSOCIATED TYROSINE TRANSPOSASE"/>
    <property type="match status" value="1"/>
</dbReference>
<dbReference type="InterPro" id="IPR036515">
    <property type="entry name" value="Transposase_17_sf"/>
</dbReference>
<dbReference type="EMBL" id="FOFB01000006">
    <property type="protein sequence ID" value="SEQ17436.1"/>
    <property type="molecule type" value="Genomic_DNA"/>
</dbReference>
<name>A0A1H9DVK1_9BACT</name>
<organism evidence="1 2">
    <name type="scientific">Neolewinella agarilytica</name>
    <dbReference type="NCBI Taxonomy" id="478744"/>
    <lineage>
        <taxon>Bacteria</taxon>
        <taxon>Pseudomonadati</taxon>
        <taxon>Bacteroidota</taxon>
        <taxon>Saprospiria</taxon>
        <taxon>Saprospirales</taxon>
        <taxon>Lewinellaceae</taxon>
        <taxon>Neolewinella</taxon>
    </lineage>
</organism>
<dbReference type="InParanoid" id="A0A1H9DVK1"/>
<dbReference type="PANTHER" id="PTHR36966:SF1">
    <property type="entry name" value="REP-ASSOCIATED TYROSINE TRANSPOSASE"/>
    <property type="match status" value="1"/>
</dbReference>
<dbReference type="RefSeq" id="WP_139211799.1">
    <property type="nucleotide sequence ID" value="NZ_FOFB01000006.1"/>
</dbReference>
<evidence type="ECO:0000313" key="2">
    <source>
        <dbReference type="Proteomes" id="UP000199021"/>
    </source>
</evidence>
<dbReference type="GO" id="GO:0043565">
    <property type="term" value="F:sequence-specific DNA binding"/>
    <property type="evidence" value="ECO:0007669"/>
    <property type="project" value="TreeGrafter"/>
</dbReference>
<dbReference type="OrthoDB" id="9794403at2"/>
<gene>
    <name evidence="1" type="ORF">SAMN05444359_106147</name>
</gene>
<dbReference type="SUPFAM" id="SSF143422">
    <property type="entry name" value="Transposase IS200-like"/>
    <property type="match status" value="1"/>
</dbReference>
<evidence type="ECO:0000313" key="1">
    <source>
        <dbReference type="EMBL" id="SEQ17436.1"/>
    </source>
</evidence>
<dbReference type="STRING" id="478744.SAMN05444359_106147"/>
<keyword evidence="2" id="KW-1185">Reference proteome</keyword>
<proteinExistence type="predicted"/>
<reference evidence="2" key="1">
    <citation type="submission" date="2016-10" db="EMBL/GenBank/DDBJ databases">
        <authorList>
            <person name="Varghese N."/>
            <person name="Submissions S."/>
        </authorList>
    </citation>
    <scope>NUCLEOTIDE SEQUENCE [LARGE SCALE GENOMIC DNA]</scope>
    <source>
        <strain evidence="2">DSM 24740</strain>
    </source>
</reference>
<protein>
    <recommendedName>
        <fullName evidence="3">Transposase IS200-like domain-containing protein</fullName>
    </recommendedName>
</protein>
<sequence>MAVPTLLTSNKFQNDPLSNDPVHIIYRLYDSLPQSSLSKLSADYRLAAAQLKQRFPSALLLSSQHQNERYELQRKFQKRYDKLLDDVKSGPFFLSDNACKQIVIDSWLKMEEMDWVTVYAISVMSNHVHVLACHPDPNGSVDFNILLEKHKRFTATKINALQGQKGRRVWAKKAFDRRVRKGMFGSVFWYILNNPVKAKLAGSFEEFPGNYWHPDFG</sequence>
<dbReference type="GO" id="GO:0006313">
    <property type="term" value="P:DNA transposition"/>
    <property type="evidence" value="ECO:0007669"/>
    <property type="project" value="InterPro"/>
</dbReference>
<dbReference type="GO" id="GO:0004803">
    <property type="term" value="F:transposase activity"/>
    <property type="evidence" value="ECO:0007669"/>
    <property type="project" value="InterPro"/>
</dbReference>
<dbReference type="Gene3D" id="3.30.70.1290">
    <property type="entry name" value="Transposase IS200-like"/>
    <property type="match status" value="1"/>
</dbReference>
<evidence type="ECO:0008006" key="3">
    <source>
        <dbReference type="Google" id="ProtNLM"/>
    </source>
</evidence>